<protein>
    <submittedName>
        <fullName evidence="1">5314_t:CDS:1</fullName>
    </submittedName>
</protein>
<proteinExistence type="predicted"/>
<feature type="non-terminal residue" evidence="1">
    <location>
        <position position="473"/>
    </location>
</feature>
<dbReference type="Proteomes" id="UP000789366">
    <property type="component" value="Unassembled WGS sequence"/>
</dbReference>
<sequence length="473" mass="54940">MSFAEGLLDGTGPIGACKNEPVFMWSLPMTVGNNFTLYIEQIYSYGNKTLAPIAERLSKKYNINPPLDPNLVPFLYYYCGFYVLQFNRTDTWCGLLSDDDLIVGRYFWDLRNYYQYSYGNPLNEQLGCAYVTQFVNSVEDYLNGKSRMVADLKFGHLFTEHIVLTTLGVFKPEYPLTADLTLEQMKSLKYIEQKALYWSSTIYFEIYTAPGKDTLLRLVLNFEPYIIPGCDEYCEWSSEGDELVYGPKFQSVTTPDPCDNYDFKETTDEQRGYILDMIAPTFRKILKKEISHFEYANLRKIPNREICQLCDSCETTIFSGYWMCCVCGKELCLSCYDEWDVGKKSKTITCSFRRPHNKEQMVPIYHYNKDIIQRILNETEQRMIENGDSMDIDEFSDSELPDDLPILEPPQMPEGNISGTQPNTELESQTVITDFESASHIEFQQESQQESHKESQEVSRQEYQQESHKESQE</sequence>
<comment type="caution">
    <text evidence="1">The sequence shown here is derived from an EMBL/GenBank/DDBJ whole genome shotgun (WGS) entry which is preliminary data.</text>
</comment>
<reference evidence="1" key="1">
    <citation type="submission" date="2021-06" db="EMBL/GenBank/DDBJ databases">
        <authorList>
            <person name="Kallberg Y."/>
            <person name="Tangrot J."/>
            <person name="Rosling A."/>
        </authorList>
    </citation>
    <scope>NUCLEOTIDE SEQUENCE</scope>
    <source>
        <strain evidence="1">28 12/20/2015</strain>
    </source>
</reference>
<accession>A0ACA9LK50</accession>
<keyword evidence="2" id="KW-1185">Reference proteome</keyword>
<evidence type="ECO:0000313" key="1">
    <source>
        <dbReference type="EMBL" id="CAG8528297.1"/>
    </source>
</evidence>
<evidence type="ECO:0000313" key="2">
    <source>
        <dbReference type="Proteomes" id="UP000789366"/>
    </source>
</evidence>
<name>A0ACA9LK50_9GLOM</name>
<gene>
    <name evidence="1" type="ORF">SPELUC_LOCUS4250</name>
</gene>
<dbReference type="EMBL" id="CAJVPW010003707">
    <property type="protein sequence ID" value="CAG8528297.1"/>
    <property type="molecule type" value="Genomic_DNA"/>
</dbReference>
<organism evidence="1 2">
    <name type="scientific">Cetraspora pellucida</name>
    <dbReference type="NCBI Taxonomy" id="1433469"/>
    <lineage>
        <taxon>Eukaryota</taxon>
        <taxon>Fungi</taxon>
        <taxon>Fungi incertae sedis</taxon>
        <taxon>Mucoromycota</taxon>
        <taxon>Glomeromycotina</taxon>
        <taxon>Glomeromycetes</taxon>
        <taxon>Diversisporales</taxon>
        <taxon>Gigasporaceae</taxon>
        <taxon>Cetraspora</taxon>
    </lineage>
</organism>